<name>A0A450WIX6_9GAMM</name>
<accession>A0A450WIX6</accession>
<gene>
    <name evidence="1" type="ORF">BECKLFY1418C_GA0070996_10282</name>
</gene>
<evidence type="ECO:0000313" key="1">
    <source>
        <dbReference type="EMBL" id="VFK16984.1"/>
    </source>
</evidence>
<protein>
    <submittedName>
        <fullName evidence="1">Uncharacterized protein</fullName>
    </submittedName>
</protein>
<dbReference type="EMBL" id="CAADFN010000028">
    <property type="protein sequence ID" value="VFK16984.1"/>
    <property type="molecule type" value="Genomic_DNA"/>
</dbReference>
<organism evidence="1">
    <name type="scientific">Candidatus Kentrum sp. LFY</name>
    <dbReference type="NCBI Taxonomy" id="2126342"/>
    <lineage>
        <taxon>Bacteria</taxon>
        <taxon>Pseudomonadati</taxon>
        <taxon>Pseudomonadota</taxon>
        <taxon>Gammaproteobacteria</taxon>
        <taxon>Candidatus Kentrum</taxon>
    </lineage>
</organism>
<proteinExistence type="predicted"/>
<dbReference type="AlphaFoldDB" id="A0A450WIX6"/>
<reference evidence="1" key="1">
    <citation type="submission" date="2019-02" db="EMBL/GenBank/DDBJ databases">
        <authorList>
            <person name="Gruber-Vodicka R. H."/>
            <person name="Seah K. B. B."/>
        </authorList>
    </citation>
    <scope>NUCLEOTIDE SEQUENCE</scope>
    <source>
        <strain evidence="1">BECK_BY7</strain>
    </source>
</reference>
<sequence length="84" mass="9419">MGSGLKVSLPALLRRSRFLIMPLVAARSPPHVDGVISKNMLAKLRFEPMKHGSVFVERNQGLVKARLIRECRAGNRRISALRQD</sequence>